<organism evidence="2">
    <name type="scientific">Fagus sylvatica</name>
    <name type="common">Beechnut</name>
    <dbReference type="NCBI Taxonomy" id="28930"/>
    <lineage>
        <taxon>Eukaryota</taxon>
        <taxon>Viridiplantae</taxon>
        <taxon>Streptophyta</taxon>
        <taxon>Embryophyta</taxon>
        <taxon>Tracheophyta</taxon>
        <taxon>Spermatophyta</taxon>
        <taxon>Magnoliopsida</taxon>
        <taxon>eudicotyledons</taxon>
        <taxon>Gunneridae</taxon>
        <taxon>Pentapetalae</taxon>
        <taxon>rosids</taxon>
        <taxon>fabids</taxon>
        <taxon>Fagales</taxon>
        <taxon>Fagaceae</taxon>
        <taxon>Fagus</taxon>
    </lineage>
</organism>
<dbReference type="AlphaFoldDB" id="A0A2N9GGA0"/>
<accession>A0A2N9GGA0</accession>
<dbReference type="PANTHER" id="PTHR13200:SF0">
    <property type="entry name" value="EEF1A LYSINE METHYLTRANSFERASE 1"/>
    <property type="match status" value="1"/>
</dbReference>
<sequence length="90" mass="10301">MEVLQNHPNSQNNVVEDDDPPTLSLETLMALKGFLAKQNRSLVIEPKLEPTKVVLLVKDWMLSQFWYDRETTETVAHEVLTLCYGSQISI</sequence>
<dbReference type="PANTHER" id="PTHR13200">
    <property type="entry name" value="EEF1A LYSINE METHYLTRANSFERASE 1"/>
    <property type="match status" value="1"/>
</dbReference>
<evidence type="ECO:0000313" key="2">
    <source>
        <dbReference type="EMBL" id="SPC98419.1"/>
    </source>
</evidence>
<protein>
    <submittedName>
        <fullName evidence="2">Uncharacterized protein</fullName>
    </submittedName>
</protein>
<dbReference type="InterPro" id="IPR019369">
    <property type="entry name" value="Efm5/EEF1AKMT1"/>
</dbReference>
<dbReference type="EMBL" id="OIVN01001868">
    <property type="protein sequence ID" value="SPC98419.1"/>
    <property type="molecule type" value="Genomic_DNA"/>
</dbReference>
<reference evidence="2" key="1">
    <citation type="submission" date="2018-02" db="EMBL/GenBank/DDBJ databases">
        <authorList>
            <person name="Cohen D.B."/>
            <person name="Kent A.D."/>
        </authorList>
    </citation>
    <scope>NUCLEOTIDE SEQUENCE</scope>
</reference>
<evidence type="ECO:0000256" key="1">
    <source>
        <dbReference type="SAM" id="MobiDB-lite"/>
    </source>
</evidence>
<feature type="compositionally biased region" description="Polar residues" evidence="1">
    <location>
        <begin position="1"/>
        <end position="14"/>
    </location>
</feature>
<name>A0A2N9GGA0_FAGSY</name>
<feature type="region of interest" description="Disordered" evidence="1">
    <location>
        <begin position="1"/>
        <end position="20"/>
    </location>
</feature>
<dbReference type="GO" id="GO:0016279">
    <property type="term" value="F:protein-lysine N-methyltransferase activity"/>
    <property type="evidence" value="ECO:0007669"/>
    <property type="project" value="InterPro"/>
</dbReference>
<gene>
    <name evidence="2" type="ORF">FSB_LOCUS26301</name>
</gene>
<proteinExistence type="predicted"/>